<proteinExistence type="predicted"/>
<evidence type="ECO:0000313" key="3">
    <source>
        <dbReference type="Proteomes" id="UP000241507"/>
    </source>
</evidence>
<dbReference type="OrthoDB" id="9816482at2"/>
<evidence type="ECO:0000256" key="1">
    <source>
        <dbReference type="SAM" id="Coils"/>
    </source>
</evidence>
<evidence type="ECO:0000313" key="2">
    <source>
        <dbReference type="EMBL" id="AVR46778.1"/>
    </source>
</evidence>
<dbReference type="Proteomes" id="UP000241507">
    <property type="component" value="Chromosome"/>
</dbReference>
<gene>
    <name evidence="2" type="ORF">C7S20_16750</name>
</gene>
<dbReference type="EMBL" id="CP028136">
    <property type="protein sequence ID" value="AVR46778.1"/>
    <property type="molecule type" value="Genomic_DNA"/>
</dbReference>
<organism evidence="2 3">
    <name type="scientific">Christiangramia fulva</name>
    <dbReference type="NCBI Taxonomy" id="2126553"/>
    <lineage>
        <taxon>Bacteria</taxon>
        <taxon>Pseudomonadati</taxon>
        <taxon>Bacteroidota</taxon>
        <taxon>Flavobacteriia</taxon>
        <taxon>Flavobacteriales</taxon>
        <taxon>Flavobacteriaceae</taxon>
        <taxon>Christiangramia</taxon>
    </lineage>
</organism>
<dbReference type="AlphaFoldDB" id="A0A2R3Z922"/>
<keyword evidence="1" id="KW-0175">Coiled coil</keyword>
<accession>A0A2R3Z922</accession>
<name>A0A2R3Z922_9FLAO</name>
<keyword evidence="3" id="KW-1185">Reference proteome</keyword>
<reference evidence="3" key="1">
    <citation type="submission" date="2018-03" db="EMBL/GenBank/DDBJ databases">
        <title>Gramella fulva sp. nov., isolated from a dry surface of tidal flat.</title>
        <authorList>
            <person name="Hwang S.H."/>
            <person name="Hwang W.M."/>
            <person name="Kang K."/>
            <person name="Ahn T.-Y."/>
        </authorList>
    </citation>
    <scope>NUCLEOTIDE SEQUENCE [LARGE SCALE GENOMIC DNA]</scope>
    <source>
        <strain evidence="3">SH35</strain>
    </source>
</reference>
<dbReference type="KEGG" id="grs:C7S20_16750"/>
<sequence length="801" mass="92573">MSRIPGGEKNKKSGKKWSEDELREVYYLYKKLNGEGLHERNPLIKEIAKRLGRTVRSTEAQTLMYRNLDRGGEYSHGNMNKLCRKIWLEEEGDYILKETVNTANLDFKDTKKNQQMLYPSALLDWAGSGSGGVKKPFDVNSGRPTGEHIQTSLTYKIDNWIKEIPNHSPRIILLVGGPGNGKTDSLEYLVQEFDKEFKTDYFIEIAHNNRDAGITPPRSITVDLNIKDLPYKRLKVVQDATPGEGNVSSEQSLINDFEEAINENMLYIACINRGILADTIRLAEKNNTEIYKILKTVITGLTDYLDPKSLWPLTIKGKLKDQIGVWPMDVESLVEANDKFKSPAEKIFQAALNKDKWKCKVCTVNKDYCPFYQNRKNLSKTENLDGLLRVLRDFELISNKRWTFRDLYALIPYLIVGSRKEFANQDPCKWVDRNIKVLNKPMVDQRIKTVWKLSDHLYHAKLYSKWPSFHSFVRSKKNRDINQILHHSEYASALLGYFSYNRSMNVNKPVIGSFLDDHFFPLINPSQLSNINDDFNKLFENVKKIESYFSYSVRAGYDQIKEYLNPLENELFNQLIEVERELDEKVREINSSNSQIDRFLSIVRIIAIRYFKRVYFTSKGLSKDEIYLREYRQLNPQIDKSKQQLKEAKNLFDSLIQGKDDLSLVLNSSISQPSLSIDSQVKLIVGRVTLDHEYVINDVDDVPRNNIAVFKIVFATKDIPVPLTYQLYKALAQLKEGVRASSLPTEVLAMLDNIKSRLTGITVRGGLNILRNAKIQIGDSSFYYRVDDPRKEFEITKQTYE</sequence>
<feature type="coiled-coil region" evidence="1">
    <location>
        <begin position="568"/>
        <end position="595"/>
    </location>
</feature>
<protein>
    <submittedName>
        <fullName evidence="2">Uncharacterized protein</fullName>
    </submittedName>
</protein>
<dbReference type="RefSeq" id="WP_107013549.1">
    <property type="nucleotide sequence ID" value="NZ_CP028136.1"/>
</dbReference>